<dbReference type="RefSeq" id="WP_285965882.1">
    <property type="nucleotide sequence ID" value="NZ_CP127294.1"/>
</dbReference>
<reference evidence="1 2" key="1">
    <citation type="submission" date="2023-06" db="EMBL/GenBank/DDBJ databases">
        <authorList>
            <person name="Oyuntsetseg B."/>
            <person name="Kim S.B."/>
        </authorList>
    </citation>
    <scope>NUCLEOTIDE SEQUENCE [LARGE SCALE GENOMIC DNA]</scope>
    <source>
        <strain evidence="1 2">2-15</strain>
    </source>
</reference>
<keyword evidence="2" id="KW-1185">Reference proteome</keyword>
<dbReference type="EMBL" id="CP127294">
    <property type="protein sequence ID" value="WIX75105.1"/>
    <property type="molecule type" value="Genomic_DNA"/>
</dbReference>
<proteinExistence type="predicted"/>
<name>A0A9Y2I9P3_9PSEU</name>
<dbReference type="Proteomes" id="UP001236014">
    <property type="component" value="Chromosome"/>
</dbReference>
<accession>A0A9Y2I9P3</accession>
<protein>
    <submittedName>
        <fullName evidence="1">Uncharacterized protein</fullName>
    </submittedName>
</protein>
<sequence>MSFFGVTATRDALTAEQWTWQYYVEQADRGREPSGAELDRVAGTHNYDPLHEYTRRMLTLSPSSPLVDCSLLGLSDGAE</sequence>
<dbReference type="AlphaFoldDB" id="A0A9Y2I9P3"/>
<evidence type="ECO:0000313" key="1">
    <source>
        <dbReference type="EMBL" id="WIX75105.1"/>
    </source>
</evidence>
<evidence type="ECO:0000313" key="2">
    <source>
        <dbReference type="Proteomes" id="UP001236014"/>
    </source>
</evidence>
<gene>
    <name evidence="1" type="ORF">QRX50_26520</name>
</gene>
<organism evidence="1 2">
    <name type="scientific">Amycolatopsis carbonis</name>
    <dbReference type="NCBI Taxonomy" id="715471"/>
    <lineage>
        <taxon>Bacteria</taxon>
        <taxon>Bacillati</taxon>
        <taxon>Actinomycetota</taxon>
        <taxon>Actinomycetes</taxon>
        <taxon>Pseudonocardiales</taxon>
        <taxon>Pseudonocardiaceae</taxon>
        <taxon>Amycolatopsis</taxon>
    </lineage>
</organism>
<dbReference type="KEGG" id="acab:QRX50_26520"/>